<feature type="region of interest" description="Disordered" evidence="4">
    <location>
        <begin position="155"/>
        <end position="204"/>
    </location>
</feature>
<reference evidence="6" key="1">
    <citation type="submission" date="2023-01" db="EMBL/GenBank/DDBJ databases">
        <title>Human gut microbiome strain richness.</title>
        <authorList>
            <person name="Chen-Liaw A."/>
        </authorList>
    </citation>
    <scope>NUCLEOTIDE SEQUENCE</scope>
    <source>
        <strain evidence="6">2225st1_A6_2225SCRN_200828</strain>
    </source>
</reference>
<evidence type="ECO:0000313" key="7">
    <source>
        <dbReference type="Proteomes" id="UP001211006"/>
    </source>
</evidence>
<dbReference type="EMBL" id="JAQLWO010000038">
    <property type="protein sequence ID" value="MDB7908569.1"/>
    <property type="molecule type" value="Genomic_DNA"/>
</dbReference>
<dbReference type="Proteomes" id="UP001211006">
    <property type="component" value="Unassembled WGS sequence"/>
</dbReference>
<name>A0AAW6C9S3_FLAPL</name>
<keyword evidence="3" id="KW-0378">Hydrolase</keyword>
<protein>
    <submittedName>
        <fullName evidence="6">HK97 family phage prohead protease</fullName>
    </submittedName>
</protein>
<sequence>MDLKFDFSGWATRNDLVCADGRTIRHNAFEHCDGKTVPLVWNHQHNEPTNILGHALLENRKDGVYAYCTFNESESGKAAKELVQHGDIVSLSIYANGLQQTPNKDVMHGDIREVSLVVAGANPGAFIDFVDMAHGEGGEQEMILSAYEPISLYRPDEKPPLIHKADTKEKPDDKPNAGEDGDKPKDGDKSKGKEKPEDEETIEDVVNTMNEKQKKVMYALIAAAAEQVNDNAEDDEEEDPDDPDNKSDKSKGGNKTMKHNVFDTEDTQDTVLSHSDCADILALAKSSSVGSLRTALKIYADQNELKHGIDNIESLFPDYKDLRPGAPERVARDQGWVSVVMRKVHKSPISRIRTRQADTRKDSIRAHGYQKGKRKQLSGNMNVITRTTDPQTVYRTDALHRDDIIDITDFDVVEYQYAVMRENINEDVATAIMVGDGREPDDEMKISEDHIRSIWNDNDLYTIHYDVDIEAAKAELQGSKTSMSFGENYIYAEAVIAAALYAREKYKGTGTPDFFCTPHMVNVMLLARDMNGRRIYTSKADLAAALNVGELYTAEQFEGLVRMDDEGHKHKLLGIFVNLTDYTVGSTKGGEIARFDQFDIDFNQQKYLIETRLSGALTRVYSAIALEEPVAAFASGGTGGDGGGAGTP</sequence>
<evidence type="ECO:0000259" key="5">
    <source>
        <dbReference type="Pfam" id="PF04586"/>
    </source>
</evidence>
<dbReference type="InterPro" id="IPR054613">
    <property type="entry name" value="Peptidase_S78_dom"/>
</dbReference>
<dbReference type="GO" id="GO:0006508">
    <property type="term" value="P:proteolysis"/>
    <property type="evidence" value="ECO:0007669"/>
    <property type="project" value="UniProtKB-KW"/>
</dbReference>
<evidence type="ECO:0000256" key="1">
    <source>
        <dbReference type="ARBA" id="ARBA00022612"/>
    </source>
</evidence>
<organism evidence="6 7">
    <name type="scientific">Flavonifractor plautii</name>
    <name type="common">Fusobacterium plautii</name>
    <dbReference type="NCBI Taxonomy" id="292800"/>
    <lineage>
        <taxon>Bacteria</taxon>
        <taxon>Bacillati</taxon>
        <taxon>Bacillota</taxon>
        <taxon>Clostridia</taxon>
        <taxon>Eubacteriales</taxon>
        <taxon>Oscillospiraceae</taxon>
        <taxon>Flavonifractor</taxon>
    </lineage>
</organism>
<evidence type="ECO:0000256" key="2">
    <source>
        <dbReference type="ARBA" id="ARBA00022670"/>
    </source>
</evidence>
<proteinExistence type="predicted"/>
<feature type="compositionally biased region" description="Acidic residues" evidence="4">
    <location>
        <begin position="231"/>
        <end position="242"/>
    </location>
</feature>
<evidence type="ECO:0000256" key="3">
    <source>
        <dbReference type="ARBA" id="ARBA00022801"/>
    </source>
</evidence>
<dbReference type="AlphaFoldDB" id="A0AAW6C9S3"/>
<dbReference type="RefSeq" id="WP_130849673.1">
    <property type="nucleotide sequence ID" value="NZ_JAQLWN010000033.1"/>
</dbReference>
<dbReference type="Pfam" id="PF04586">
    <property type="entry name" value="Peptidase_S78"/>
    <property type="match status" value="1"/>
</dbReference>
<feature type="domain" description="Prohead serine protease" evidence="5">
    <location>
        <begin position="23"/>
        <end position="129"/>
    </location>
</feature>
<keyword evidence="2 6" id="KW-0645">Protease</keyword>
<keyword evidence="1" id="KW-1188">Viral release from host cell</keyword>
<evidence type="ECO:0000313" key="6">
    <source>
        <dbReference type="EMBL" id="MDB7908569.1"/>
    </source>
</evidence>
<feature type="compositionally biased region" description="Basic and acidic residues" evidence="4">
    <location>
        <begin position="155"/>
        <end position="196"/>
    </location>
</feature>
<feature type="region of interest" description="Disordered" evidence="4">
    <location>
        <begin position="228"/>
        <end position="262"/>
    </location>
</feature>
<comment type="caution">
    <text evidence="6">The sequence shown here is derived from an EMBL/GenBank/DDBJ whole genome shotgun (WGS) entry which is preliminary data.</text>
</comment>
<accession>A0AAW6C9S3</accession>
<evidence type="ECO:0000256" key="4">
    <source>
        <dbReference type="SAM" id="MobiDB-lite"/>
    </source>
</evidence>
<gene>
    <name evidence="6" type="ORF">PND83_21535</name>
</gene>
<dbReference type="GO" id="GO:0008233">
    <property type="term" value="F:peptidase activity"/>
    <property type="evidence" value="ECO:0007669"/>
    <property type="project" value="UniProtKB-KW"/>
</dbReference>